<keyword evidence="3" id="KW-1185">Reference proteome</keyword>
<keyword evidence="1" id="KW-0472">Membrane</keyword>
<evidence type="ECO:0000313" key="2">
    <source>
        <dbReference type="EMBL" id="EGJ30855.1"/>
    </source>
</evidence>
<dbReference type="HOGENOM" id="CLU_862806_0_0_3"/>
<protein>
    <submittedName>
        <fullName evidence="2">Uncharacterized protein</fullName>
    </submittedName>
</protein>
<feature type="transmembrane region" description="Helical" evidence="1">
    <location>
        <begin position="252"/>
        <end position="276"/>
    </location>
</feature>
<feature type="transmembrane region" description="Helical" evidence="1">
    <location>
        <begin position="56"/>
        <end position="78"/>
    </location>
</feature>
<keyword evidence="1" id="KW-0812">Transmembrane</keyword>
<feature type="transmembrane region" description="Helical" evidence="1">
    <location>
        <begin position="157"/>
        <end position="175"/>
    </location>
</feature>
<evidence type="ECO:0000256" key="1">
    <source>
        <dbReference type="SAM" id="Phobius"/>
    </source>
</evidence>
<accession>F4XWX0</accession>
<organism evidence="2 3">
    <name type="scientific">Moorena producens 3L</name>
    <dbReference type="NCBI Taxonomy" id="489825"/>
    <lineage>
        <taxon>Bacteria</taxon>
        <taxon>Bacillati</taxon>
        <taxon>Cyanobacteriota</taxon>
        <taxon>Cyanophyceae</taxon>
        <taxon>Coleofasciculales</taxon>
        <taxon>Coleofasciculaceae</taxon>
        <taxon>Moorena</taxon>
    </lineage>
</organism>
<keyword evidence="1" id="KW-1133">Transmembrane helix</keyword>
<evidence type="ECO:0000313" key="3">
    <source>
        <dbReference type="Proteomes" id="UP000003959"/>
    </source>
</evidence>
<name>F4XWX0_9CYAN</name>
<feature type="transmembrane region" description="Helical" evidence="1">
    <location>
        <begin position="84"/>
        <end position="104"/>
    </location>
</feature>
<proteinExistence type="predicted"/>
<dbReference type="RefSeq" id="WP_009148834.1">
    <property type="nucleotide sequence ID" value="NZ_MKZR01000001.1"/>
</dbReference>
<feature type="transmembrane region" description="Helical" evidence="1">
    <location>
        <begin position="222"/>
        <end position="245"/>
    </location>
</feature>
<dbReference type="AlphaFoldDB" id="F4XWX0"/>
<gene>
    <name evidence="2" type="ORF">LYNGBM3L_46210</name>
</gene>
<reference evidence="3" key="1">
    <citation type="journal article" date="2011" name="Proc. Natl. Acad. Sci. U.S.A.">
        <title>Genomic insights into the physiology and ecology of the marine filamentous cyanobacterium Lyngbya majuscula.</title>
        <authorList>
            <person name="Jones A.C."/>
            <person name="Monroe E.A."/>
            <person name="Podell S."/>
            <person name="Hess W.R."/>
            <person name="Klages S."/>
            <person name="Esquenazi E."/>
            <person name="Niessen S."/>
            <person name="Hoover H."/>
            <person name="Rothmann M."/>
            <person name="Lasken R.S."/>
            <person name="Yates J.R.III."/>
            <person name="Reinhardt R."/>
            <person name="Kube M."/>
            <person name="Burkart M.D."/>
            <person name="Allen E.E."/>
            <person name="Dorrestein P.C."/>
            <person name="Gerwick W.H."/>
            <person name="Gerwick L."/>
        </authorList>
    </citation>
    <scope>NUCLEOTIDE SEQUENCE [LARGE SCALE GENOMIC DNA]</scope>
    <source>
        <strain evidence="3">3L</strain>
    </source>
</reference>
<dbReference type="EMBL" id="GL890945">
    <property type="protein sequence ID" value="EGJ30855.1"/>
    <property type="molecule type" value="Genomic_DNA"/>
</dbReference>
<feature type="transmembrane region" description="Helical" evidence="1">
    <location>
        <begin position="116"/>
        <end position="137"/>
    </location>
</feature>
<dbReference type="Proteomes" id="UP000003959">
    <property type="component" value="Unassembled WGS sequence"/>
</dbReference>
<feature type="transmembrane region" description="Helical" evidence="1">
    <location>
        <begin position="196"/>
        <end position="216"/>
    </location>
</feature>
<sequence>MIYFFLNLSLTSIDKNIFFLIILRAYISPLYPKISLKETYSYGNYEKIFPYDTEKFIHLLILSIYIIFPWLLISLVKVPFGDKVIIKSLVFIAIYLLASIPCFIKIKNKVNYDVQFANAFIVIAVLGMFPIVSVIVAANSISETMISQFSSDRNTSLIIAGLLFMLSAYGLTIEYKNISELFNEVFEELFSLLRDFINHGIISIILVVVSMIGIRIAEINPILGAILFILGIGVSIITLGISFFAISQFLKLIVCSIFLVITFIPGLIASLIFVGASHTIGNLQRISSIFFPNEKNWKPFISIDDALKNNSIPLLSCCAFKL</sequence>